<dbReference type="OrthoDB" id="9763456at2"/>
<proteinExistence type="predicted"/>
<name>A0A845MI53_9PROT</name>
<gene>
    <name evidence="3" type="ORF">GQF03_13220</name>
</gene>
<dbReference type="Pfam" id="PF07287">
    <property type="entry name" value="AtuA"/>
    <property type="match status" value="1"/>
</dbReference>
<dbReference type="InterPro" id="IPR010839">
    <property type="entry name" value="AtuA_N"/>
</dbReference>
<feature type="domain" description="AtuA-like ferredoxin-fold" evidence="2">
    <location>
        <begin position="497"/>
        <end position="595"/>
    </location>
</feature>
<dbReference type="PANTHER" id="PTHR47708">
    <property type="match status" value="1"/>
</dbReference>
<protein>
    <submittedName>
        <fullName evidence="3">Acyclic terpene utilization AtuA family protein</fullName>
    </submittedName>
</protein>
<organism evidence="3 4">
    <name type="scientific">Sneathiella chungangensis</name>
    <dbReference type="NCBI Taxonomy" id="1418234"/>
    <lineage>
        <taxon>Bacteria</taxon>
        <taxon>Pseudomonadati</taxon>
        <taxon>Pseudomonadota</taxon>
        <taxon>Alphaproteobacteria</taxon>
        <taxon>Sneathiellales</taxon>
        <taxon>Sneathiellaceae</taxon>
        <taxon>Sneathiella</taxon>
    </lineage>
</organism>
<dbReference type="EMBL" id="WTVA01000015">
    <property type="protein sequence ID" value="MZR23292.1"/>
    <property type="molecule type" value="Genomic_DNA"/>
</dbReference>
<dbReference type="AlphaFoldDB" id="A0A845MI53"/>
<comment type="caution">
    <text evidence="3">The sequence shown here is derived from an EMBL/GenBank/DDBJ whole genome shotgun (WGS) entry which is preliminary data.</text>
</comment>
<evidence type="ECO:0000259" key="2">
    <source>
        <dbReference type="Pfam" id="PF23544"/>
    </source>
</evidence>
<dbReference type="InterPro" id="IPR056362">
    <property type="entry name" value="AtuA-like_ferredoxin_dom"/>
</dbReference>
<keyword evidence="4" id="KW-1185">Reference proteome</keyword>
<evidence type="ECO:0000313" key="4">
    <source>
        <dbReference type="Proteomes" id="UP000445696"/>
    </source>
</evidence>
<feature type="domain" description="Acyclic terpene utilisation N-terminal" evidence="1">
    <location>
        <begin position="10"/>
        <end position="455"/>
    </location>
</feature>
<accession>A0A845MI53</accession>
<dbReference type="PANTHER" id="PTHR47708:SF2">
    <property type="entry name" value="SI:CH73-132F6.5"/>
    <property type="match status" value="1"/>
</dbReference>
<evidence type="ECO:0000313" key="3">
    <source>
        <dbReference type="EMBL" id="MZR23292.1"/>
    </source>
</evidence>
<dbReference type="Pfam" id="PF23544">
    <property type="entry name" value="AtuA_ferredoxin"/>
    <property type="match status" value="1"/>
</dbReference>
<reference evidence="3 4" key="1">
    <citation type="journal article" date="2014" name="Int. J. Syst. Evol. Microbiol.">
        <title>Sneathiella chungangensis sp. nov., isolated from a marine sand, and emended description of the genus Sneathiella.</title>
        <authorList>
            <person name="Siamphan C."/>
            <person name="Kim H."/>
            <person name="Lee J.S."/>
            <person name="Kim W."/>
        </authorList>
    </citation>
    <scope>NUCLEOTIDE SEQUENCE [LARGE SCALE GENOMIC DNA]</scope>
    <source>
        <strain evidence="3 4">KCTC 32476</strain>
    </source>
</reference>
<dbReference type="Proteomes" id="UP000445696">
    <property type="component" value="Unassembled WGS sequence"/>
</dbReference>
<evidence type="ECO:0000259" key="1">
    <source>
        <dbReference type="Pfam" id="PF07287"/>
    </source>
</evidence>
<sequence length="606" mass="64658">MSAMTGSKAIRIGGASGYWGDSQEAPRQLVMKGDLDYLVFDYLAEVTMSILVRAKEKSPDQGYARDFVDLAMKPLLHEIKSRGIKVVANAGGVNVAACAAALARVAEDAGIDLKIGTVDGDNLADKIEDLRKDGTVEMFSGAPMPEGMISANAYLGAFPIAAALDNGADVVITGRCVDSAVTLGPLIHEFGWTVDDYDKLAAGSLAGHILECGAQATGGNFTDWQDVVGGWDDMGYPIAVCRSDGTFAVTKPQGTGGVVSRLSVGEQILYEIGDPAAYIMPDVICDFSHVTLTETKKDWLEVANVKGRAPTATYKVSGTYKDGFRATATTVITGFDAVAKGKAFADALLKRTRRLFTERNLGDYRDTAVHIIGAQTLWGDNADEHAALSREIVTQIDVRHDEKAALELFSKETTGVGLSMTTGRCSAGAAGRPKITPVVAQFAFQIDKARIKPKIYINNKPVKFKIPVPASYSEFPKPRHAVADTRPSATSDVMTEVPLIKLAAARSGDKGNNANVGVLARKPEYMPWIKQSATEEAVKKYFGHVVEGEVMRFDLPGMDAVNFLLTDCLGGGGTSTLHLDNLAKTYAQQLLALPVKIPGDLAESLG</sequence>